<evidence type="ECO:0000313" key="2">
    <source>
        <dbReference type="Proteomes" id="UP001631987"/>
    </source>
</evidence>
<keyword evidence="2" id="KW-1185">Reference proteome</keyword>
<organism evidence="1 2">
    <name type="scientific">Pseudomonas monachiensis</name>
    <dbReference type="NCBI Taxonomy" id="3060212"/>
    <lineage>
        <taxon>Bacteria</taxon>
        <taxon>Pseudomonadati</taxon>
        <taxon>Pseudomonadota</taxon>
        <taxon>Gammaproteobacteria</taxon>
        <taxon>Pseudomonadales</taxon>
        <taxon>Pseudomonadaceae</taxon>
        <taxon>Pseudomonas</taxon>
    </lineage>
</organism>
<sequence length="122" mass="13699">MRDLSGDERTLWGLCFSRVMVKYVFVNTPQVDVEFAANSAANAASALILARRSGEGANRDSFEQRLWDDYAGEAMIKFSTQVRWKLDDYVAVAREVARHAEVAIEKYRGVSGSNLPSFPFDD</sequence>
<proteinExistence type="predicted"/>
<dbReference type="Proteomes" id="UP001631987">
    <property type="component" value="Unassembled WGS sequence"/>
</dbReference>
<gene>
    <name evidence="1" type="ORF">ACKKH4_15810</name>
</gene>
<dbReference type="RefSeq" id="WP_056728873.1">
    <property type="nucleotide sequence ID" value="NZ_CP178857.1"/>
</dbReference>
<accession>A0ABW9H9B1</accession>
<dbReference type="EMBL" id="JBJVNW010000007">
    <property type="protein sequence ID" value="MFM9518707.1"/>
    <property type="molecule type" value="Genomic_DNA"/>
</dbReference>
<reference evidence="1 2" key="1">
    <citation type="submission" date="2024-12" db="EMBL/GenBank/DDBJ databases">
        <title>Pseudomonas species isolated from Lotus nodules promote plant growth.</title>
        <authorList>
            <person name="Yu Y.-H."/>
            <person name="Kurtenbach J."/>
            <person name="Crosbie D."/>
            <person name="Brachmann A."/>
            <person name="Marin M."/>
        </authorList>
    </citation>
    <scope>NUCLEOTIDE SEQUENCE [LARGE SCALE GENOMIC DNA]</scope>
    <source>
        <strain evidence="1 2">PLb12A</strain>
    </source>
</reference>
<evidence type="ECO:0000313" key="1">
    <source>
        <dbReference type="EMBL" id="MFM9518707.1"/>
    </source>
</evidence>
<comment type="caution">
    <text evidence="1">The sequence shown here is derived from an EMBL/GenBank/DDBJ whole genome shotgun (WGS) entry which is preliminary data.</text>
</comment>
<protein>
    <submittedName>
        <fullName evidence="1">Uncharacterized protein</fullName>
    </submittedName>
</protein>
<name>A0ABW9H9B1_9PSED</name>